<dbReference type="GO" id="GO:1903037">
    <property type="term" value="P:regulation of leukocyte cell-cell adhesion"/>
    <property type="evidence" value="ECO:0007669"/>
    <property type="project" value="UniProtKB-ARBA"/>
</dbReference>
<dbReference type="InterPro" id="IPR053896">
    <property type="entry name" value="BTN3A2-like_Ig-C"/>
</dbReference>
<accession>A0A6A5EI89</accession>
<dbReference type="GO" id="GO:0050863">
    <property type="term" value="P:regulation of T cell activation"/>
    <property type="evidence" value="ECO:0007669"/>
    <property type="project" value="UniProtKB-ARBA"/>
</dbReference>
<keyword evidence="4" id="KW-1015">Disulfide bond</keyword>
<comment type="caution">
    <text evidence="10">The sequence shown here is derived from an EMBL/GenBank/DDBJ whole genome shotgun (WGS) entry which is preliminary data.</text>
</comment>
<sequence length="399" mass="43689">MGALMMHVCLVAALGASLCTAAPVSGGIQVFVTPTVSVRRGHTTTLPCWLNPPQSAEGLEVRWFRLDKFDSPIMFYREKSFQDSSQKASYVGRVSFGLKNAASGGLTAGDLSLKLENATIEDAGDYTCYVSSDLSDQGYDRASVSLTVTEMGASPLLSAEWKEDHMVNLSCESEGWYPEPSLRWSDQKQVLTPKSLKYSKDSSGLLSVNSWLLASSSTEVSCTVGVSNEEPKEARLRLENHPQTESIQSSSSSVAGWVAFVVLLIAMLVLLGGLCYKKREKKKKSGNHHTNENHPLLPKEVLSTASKFNVNVTLDKEGNQYLKIKNGILRDGRCDFPDGEKVTCLTAIKGTPGFSSGQHYWEVSVGKNDPNVDQIAFSLAQNPRFYCLSVPDRRRLVCI</sequence>
<feature type="transmembrane region" description="Helical" evidence="7">
    <location>
        <begin position="254"/>
        <end position="276"/>
    </location>
</feature>
<dbReference type="InterPro" id="IPR013320">
    <property type="entry name" value="ConA-like_dom_sf"/>
</dbReference>
<keyword evidence="5" id="KW-0325">Glycoprotein</keyword>
<dbReference type="Gene3D" id="2.60.120.920">
    <property type="match status" value="1"/>
</dbReference>
<protein>
    <recommendedName>
        <fullName evidence="9">Ig-like domain-containing protein</fullName>
    </recommendedName>
</protein>
<keyword evidence="7" id="KW-1133">Transmembrane helix</keyword>
<proteinExistence type="predicted"/>
<dbReference type="GO" id="GO:0050852">
    <property type="term" value="P:T cell receptor signaling pathway"/>
    <property type="evidence" value="ECO:0007669"/>
    <property type="project" value="TreeGrafter"/>
</dbReference>
<keyword evidence="6" id="KW-0393">Immunoglobulin domain</keyword>
<dbReference type="InterPro" id="IPR013106">
    <property type="entry name" value="Ig_V-set"/>
</dbReference>
<dbReference type="InterPro" id="IPR043136">
    <property type="entry name" value="B30.2/SPRY_sf"/>
</dbReference>
<dbReference type="AlphaFoldDB" id="A0A6A5EI89"/>
<keyword evidence="7" id="KW-0812">Transmembrane</keyword>
<dbReference type="GO" id="GO:0009897">
    <property type="term" value="C:external side of plasma membrane"/>
    <property type="evidence" value="ECO:0007669"/>
    <property type="project" value="TreeGrafter"/>
</dbReference>
<dbReference type="Pfam" id="PF07686">
    <property type="entry name" value="V-set"/>
    <property type="match status" value="1"/>
</dbReference>
<evidence type="ECO:0000259" key="9">
    <source>
        <dbReference type="PROSITE" id="PS50835"/>
    </source>
</evidence>
<comment type="subcellular location">
    <subcellularLocation>
        <location evidence="1">Membrane</location>
    </subcellularLocation>
</comment>
<keyword evidence="11" id="KW-1185">Reference proteome</keyword>
<dbReference type="InterPro" id="IPR003599">
    <property type="entry name" value="Ig_sub"/>
</dbReference>
<gene>
    <name evidence="10" type="ORF">PFLUV_G00165350</name>
</gene>
<reference evidence="10 11" key="1">
    <citation type="submission" date="2019-06" db="EMBL/GenBank/DDBJ databases">
        <title>A chromosome-scale genome assembly of the European perch, Perca fluviatilis.</title>
        <authorList>
            <person name="Roques C."/>
            <person name="Zahm M."/>
            <person name="Cabau C."/>
            <person name="Klopp C."/>
            <person name="Bouchez O."/>
            <person name="Donnadieu C."/>
            <person name="Kuhl H."/>
            <person name="Gislard M."/>
            <person name="Guendouz S."/>
            <person name="Journot L."/>
            <person name="Haffray P."/>
            <person name="Bestin A."/>
            <person name="Morvezen R."/>
            <person name="Feron R."/>
            <person name="Wen M."/>
            <person name="Jouanno E."/>
            <person name="Herpin A."/>
            <person name="Schartl M."/>
            <person name="Postlethwait J."/>
            <person name="Schaerlinger B."/>
            <person name="Chardard D."/>
            <person name="Lecocq T."/>
            <person name="Poncet C."/>
            <person name="Jaffrelo L."/>
            <person name="Lampietro C."/>
            <person name="Guiguen Y."/>
        </authorList>
    </citation>
    <scope>NUCLEOTIDE SEQUENCE [LARGE SCALE GENOMIC DNA]</scope>
    <source>
        <tissue evidence="10">Blood</tissue>
    </source>
</reference>
<evidence type="ECO:0000256" key="1">
    <source>
        <dbReference type="ARBA" id="ARBA00004370"/>
    </source>
</evidence>
<name>A0A6A5EI89_PERFL</name>
<evidence type="ECO:0000313" key="10">
    <source>
        <dbReference type="EMBL" id="KAF1380580.1"/>
    </source>
</evidence>
<feature type="domain" description="Ig-like" evidence="9">
    <location>
        <begin position="167"/>
        <end position="237"/>
    </location>
</feature>
<evidence type="ECO:0000256" key="6">
    <source>
        <dbReference type="ARBA" id="ARBA00023319"/>
    </source>
</evidence>
<dbReference type="SUPFAM" id="SSF48726">
    <property type="entry name" value="Immunoglobulin"/>
    <property type="match status" value="2"/>
</dbReference>
<feature type="signal peptide" evidence="8">
    <location>
        <begin position="1"/>
        <end position="21"/>
    </location>
</feature>
<feature type="chain" id="PRO_5025684862" description="Ig-like domain-containing protein" evidence="8">
    <location>
        <begin position="22"/>
        <end position="399"/>
    </location>
</feature>
<dbReference type="PROSITE" id="PS50835">
    <property type="entry name" value="IG_LIKE"/>
    <property type="match status" value="2"/>
</dbReference>
<dbReference type="GO" id="GO:0001817">
    <property type="term" value="P:regulation of cytokine production"/>
    <property type="evidence" value="ECO:0007669"/>
    <property type="project" value="TreeGrafter"/>
</dbReference>
<evidence type="ECO:0000256" key="5">
    <source>
        <dbReference type="ARBA" id="ARBA00023180"/>
    </source>
</evidence>
<keyword evidence="3 7" id="KW-0472">Membrane</keyword>
<dbReference type="Proteomes" id="UP000465112">
    <property type="component" value="Chromosome 14"/>
</dbReference>
<dbReference type="SMART" id="SM00409">
    <property type="entry name" value="IG"/>
    <property type="match status" value="1"/>
</dbReference>
<dbReference type="InterPro" id="IPR050504">
    <property type="entry name" value="IgSF_BTN/MOG"/>
</dbReference>
<evidence type="ECO:0000256" key="8">
    <source>
        <dbReference type="SAM" id="SignalP"/>
    </source>
</evidence>
<dbReference type="Gene3D" id="2.60.40.10">
    <property type="entry name" value="Immunoglobulins"/>
    <property type="match status" value="2"/>
</dbReference>
<organism evidence="10 11">
    <name type="scientific">Perca fluviatilis</name>
    <name type="common">European perch</name>
    <dbReference type="NCBI Taxonomy" id="8168"/>
    <lineage>
        <taxon>Eukaryota</taxon>
        <taxon>Metazoa</taxon>
        <taxon>Chordata</taxon>
        <taxon>Craniata</taxon>
        <taxon>Vertebrata</taxon>
        <taxon>Euteleostomi</taxon>
        <taxon>Actinopterygii</taxon>
        <taxon>Neopterygii</taxon>
        <taxon>Teleostei</taxon>
        <taxon>Neoteleostei</taxon>
        <taxon>Acanthomorphata</taxon>
        <taxon>Eupercaria</taxon>
        <taxon>Perciformes</taxon>
        <taxon>Percoidei</taxon>
        <taxon>Percidae</taxon>
        <taxon>Percinae</taxon>
        <taxon>Perca</taxon>
    </lineage>
</organism>
<dbReference type="InterPro" id="IPR007110">
    <property type="entry name" value="Ig-like_dom"/>
</dbReference>
<evidence type="ECO:0000313" key="11">
    <source>
        <dbReference type="Proteomes" id="UP000465112"/>
    </source>
</evidence>
<evidence type="ECO:0000256" key="4">
    <source>
        <dbReference type="ARBA" id="ARBA00023157"/>
    </source>
</evidence>
<evidence type="ECO:0000256" key="7">
    <source>
        <dbReference type="SAM" id="Phobius"/>
    </source>
</evidence>
<dbReference type="InterPro" id="IPR036179">
    <property type="entry name" value="Ig-like_dom_sf"/>
</dbReference>
<dbReference type="GO" id="GO:0005102">
    <property type="term" value="F:signaling receptor binding"/>
    <property type="evidence" value="ECO:0007669"/>
    <property type="project" value="TreeGrafter"/>
</dbReference>
<dbReference type="InterPro" id="IPR013783">
    <property type="entry name" value="Ig-like_fold"/>
</dbReference>
<evidence type="ECO:0000256" key="2">
    <source>
        <dbReference type="ARBA" id="ARBA00022729"/>
    </source>
</evidence>
<feature type="domain" description="Ig-like" evidence="9">
    <location>
        <begin position="23"/>
        <end position="145"/>
    </location>
</feature>
<dbReference type="PANTHER" id="PTHR24100">
    <property type="entry name" value="BUTYROPHILIN"/>
    <property type="match status" value="1"/>
</dbReference>
<dbReference type="PANTHER" id="PTHR24100:SF149">
    <property type="entry name" value="BG-LIKE ANTIGEN 1-RELATED"/>
    <property type="match status" value="1"/>
</dbReference>
<keyword evidence="2 8" id="KW-0732">Signal</keyword>
<evidence type="ECO:0000256" key="3">
    <source>
        <dbReference type="ARBA" id="ARBA00023136"/>
    </source>
</evidence>
<dbReference type="Pfam" id="PF22705">
    <property type="entry name" value="C2-set_3"/>
    <property type="match status" value="1"/>
</dbReference>
<dbReference type="FunFam" id="2.60.40.10:FF:000142">
    <property type="entry name" value="V-set domain-containing T-cell activation inhibitor 1"/>
    <property type="match status" value="1"/>
</dbReference>
<dbReference type="EMBL" id="VHII01000014">
    <property type="protein sequence ID" value="KAF1380580.1"/>
    <property type="molecule type" value="Genomic_DNA"/>
</dbReference>
<dbReference type="SUPFAM" id="SSF49899">
    <property type="entry name" value="Concanavalin A-like lectins/glucanases"/>
    <property type="match status" value="1"/>
</dbReference>